<sequence>MADYFNEDQFSKESSHSNDQYTIGWICALPVEKEAAGFSLDLVHGKPQNVHGSDHNVYRLGEIGGHYVVVAILPQMGTIAAANAVQHMLLTFPNLRCSFMVGVAGGVPGGDADIRLGDVVISCAVGRYPAVVQIDKGKEGKDGFEHCGALRPPPPIANAAVQAVRSGDRFSMLLDTVKKDLKLFPASKHERFLHQGEENDILFHEEYDHPDRPDRAGMTSCNKVCDTAKVVQRPARESLNPVVHFGTIGSGNAVIKNGRKREKYRKNCNILCVEMEAAGIMDSLPCLVVRGICDYSDSHKNKRWQPYAALMAAASTRELLMVMSKSDSRAPTFNLLHSRTSTDMARVPSDDGRQLIGLDGMRRVMTMPISSHLEYSEATQPNRGFRIPFERNEGFLGREDLLTTVESRLFANFGICCSKTALLGMGGVGKTQVALELFYRTRDEYPLCSIFWVQGTSCEAFTQSYREIARCFSLNIDDSKMGTDQIGQVVKEHLETDAAGQWLLILDNADDPDLWLNHKMKYLNKYIPFSKKGAIVVTTCDRQIANILTEREVLVVDGMGPTDARDLIMNRLDERIAAGTNKTDIPMLVKKLSFLPLAIIQAASFMNVSQMSVSDYLRKFAEVEEDSIGLLSESFSEEGDSKDQRNAFLTTWFVSFDYIRGKDPLAARVLLMLASLSIRPRPDGIPGYLLPLPVGKNEQESNHQHNRAIKLLQRLSLIQNLRSTQLEECPCGAAPKAVTVLFSMHRLVARATRSWLQSEKDEFYNILRDLAVSVLMSPHAWRKANNYGFKKTLKEVHIRAVAIKFCSWLDIKEQFFDHTEAARDKSRWLNDVKKAIPEERVEETEELYESLSEALLESGSEQRWTEMAGGVVADFTKVDGKLTEEKNGILRSAMSWVSPCNENMIDVITKVESTYTFSSGALMMGAGLVKGAALGTAAFTLGSAVAGAAPAVLAAGAGYMVIQSYRSKQQKELEKKRKANGEECRDLLGDKGK</sequence>
<dbReference type="PANTHER" id="PTHR46082:SF11">
    <property type="entry name" value="AAA+ ATPASE DOMAIN-CONTAINING PROTEIN-RELATED"/>
    <property type="match status" value="1"/>
</dbReference>
<dbReference type="InterPro" id="IPR027417">
    <property type="entry name" value="P-loop_NTPase"/>
</dbReference>
<keyword evidence="2" id="KW-0812">Transmembrane</keyword>
<dbReference type="Gene3D" id="3.40.50.1580">
    <property type="entry name" value="Nucleoside phosphorylase domain"/>
    <property type="match status" value="1"/>
</dbReference>
<evidence type="ECO:0000313" key="5">
    <source>
        <dbReference type="Proteomes" id="UP000275078"/>
    </source>
</evidence>
<evidence type="ECO:0000256" key="1">
    <source>
        <dbReference type="SAM" id="MobiDB-lite"/>
    </source>
</evidence>
<dbReference type="OrthoDB" id="20872at2759"/>
<dbReference type="SUPFAM" id="SSF52540">
    <property type="entry name" value="P-loop containing nucleoside triphosphate hydrolases"/>
    <property type="match status" value="1"/>
</dbReference>
<dbReference type="AlphaFoldDB" id="A0A3N4I025"/>
<dbReference type="STRING" id="1160509.A0A3N4I025"/>
<dbReference type="EMBL" id="ML119768">
    <property type="protein sequence ID" value="RPA75234.1"/>
    <property type="molecule type" value="Genomic_DNA"/>
</dbReference>
<evidence type="ECO:0000313" key="4">
    <source>
        <dbReference type="EMBL" id="RPA75234.1"/>
    </source>
</evidence>
<protein>
    <submittedName>
        <fullName evidence="4">Purine and uridine phosphorylase</fullName>
    </submittedName>
</protein>
<dbReference type="GO" id="GO:0003824">
    <property type="term" value="F:catalytic activity"/>
    <property type="evidence" value="ECO:0007669"/>
    <property type="project" value="InterPro"/>
</dbReference>
<keyword evidence="2" id="KW-0472">Membrane</keyword>
<dbReference type="InterPro" id="IPR035994">
    <property type="entry name" value="Nucleoside_phosphorylase_sf"/>
</dbReference>
<dbReference type="GO" id="GO:0009116">
    <property type="term" value="P:nucleoside metabolic process"/>
    <property type="evidence" value="ECO:0007669"/>
    <property type="project" value="InterPro"/>
</dbReference>
<dbReference type="Pfam" id="PF00931">
    <property type="entry name" value="NB-ARC"/>
    <property type="match status" value="1"/>
</dbReference>
<accession>A0A3N4I025</accession>
<dbReference type="InterPro" id="IPR053137">
    <property type="entry name" value="NLR-like"/>
</dbReference>
<feature type="transmembrane region" description="Helical" evidence="2">
    <location>
        <begin position="938"/>
        <end position="962"/>
    </location>
</feature>
<dbReference type="SUPFAM" id="SSF53167">
    <property type="entry name" value="Purine and uridine phosphorylases"/>
    <property type="match status" value="1"/>
</dbReference>
<evidence type="ECO:0000256" key="2">
    <source>
        <dbReference type="SAM" id="Phobius"/>
    </source>
</evidence>
<keyword evidence="5" id="KW-1185">Reference proteome</keyword>
<feature type="region of interest" description="Disordered" evidence="1">
    <location>
        <begin position="973"/>
        <end position="993"/>
    </location>
</feature>
<feature type="domain" description="NB-ARC" evidence="3">
    <location>
        <begin position="419"/>
        <end position="570"/>
    </location>
</feature>
<proteinExistence type="predicted"/>
<dbReference type="Gene3D" id="3.40.50.300">
    <property type="entry name" value="P-loop containing nucleotide triphosphate hydrolases"/>
    <property type="match status" value="1"/>
</dbReference>
<evidence type="ECO:0000259" key="3">
    <source>
        <dbReference type="Pfam" id="PF00931"/>
    </source>
</evidence>
<organism evidence="4 5">
    <name type="scientific">Ascobolus immersus RN42</name>
    <dbReference type="NCBI Taxonomy" id="1160509"/>
    <lineage>
        <taxon>Eukaryota</taxon>
        <taxon>Fungi</taxon>
        <taxon>Dikarya</taxon>
        <taxon>Ascomycota</taxon>
        <taxon>Pezizomycotina</taxon>
        <taxon>Pezizomycetes</taxon>
        <taxon>Pezizales</taxon>
        <taxon>Ascobolaceae</taxon>
        <taxon>Ascobolus</taxon>
    </lineage>
</organism>
<dbReference type="GO" id="GO:0043531">
    <property type="term" value="F:ADP binding"/>
    <property type="evidence" value="ECO:0007669"/>
    <property type="project" value="InterPro"/>
</dbReference>
<dbReference type="Proteomes" id="UP000275078">
    <property type="component" value="Unassembled WGS sequence"/>
</dbReference>
<keyword evidence="2" id="KW-1133">Transmembrane helix</keyword>
<dbReference type="InterPro" id="IPR002182">
    <property type="entry name" value="NB-ARC"/>
</dbReference>
<gene>
    <name evidence="4" type="ORF">BJ508DRAFT_332281</name>
</gene>
<name>A0A3N4I025_ASCIM</name>
<reference evidence="4 5" key="1">
    <citation type="journal article" date="2018" name="Nat. Ecol. Evol.">
        <title>Pezizomycetes genomes reveal the molecular basis of ectomycorrhizal truffle lifestyle.</title>
        <authorList>
            <person name="Murat C."/>
            <person name="Payen T."/>
            <person name="Noel B."/>
            <person name="Kuo A."/>
            <person name="Morin E."/>
            <person name="Chen J."/>
            <person name="Kohler A."/>
            <person name="Krizsan K."/>
            <person name="Balestrini R."/>
            <person name="Da Silva C."/>
            <person name="Montanini B."/>
            <person name="Hainaut M."/>
            <person name="Levati E."/>
            <person name="Barry K.W."/>
            <person name="Belfiori B."/>
            <person name="Cichocki N."/>
            <person name="Clum A."/>
            <person name="Dockter R.B."/>
            <person name="Fauchery L."/>
            <person name="Guy J."/>
            <person name="Iotti M."/>
            <person name="Le Tacon F."/>
            <person name="Lindquist E.A."/>
            <person name="Lipzen A."/>
            <person name="Malagnac F."/>
            <person name="Mello A."/>
            <person name="Molinier V."/>
            <person name="Miyauchi S."/>
            <person name="Poulain J."/>
            <person name="Riccioni C."/>
            <person name="Rubini A."/>
            <person name="Sitrit Y."/>
            <person name="Splivallo R."/>
            <person name="Traeger S."/>
            <person name="Wang M."/>
            <person name="Zifcakova L."/>
            <person name="Wipf D."/>
            <person name="Zambonelli A."/>
            <person name="Paolocci F."/>
            <person name="Nowrousian M."/>
            <person name="Ottonello S."/>
            <person name="Baldrian P."/>
            <person name="Spatafora J.W."/>
            <person name="Henrissat B."/>
            <person name="Nagy L.G."/>
            <person name="Aury J.M."/>
            <person name="Wincker P."/>
            <person name="Grigoriev I.V."/>
            <person name="Bonfante P."/>
            <person name="Martin F.M."/>
        </authorList>
    </citation>
    <scope>NUCLEOTIDE SEQUENCE [LARGE SCALE GENOMIC DNA]</scope>
    <source>
        <strain evidence="4 5">RN42</strain>
    </source>
</reference>
<dbReference type="PANTHER" id="PTHR46082">
    <property type="entry name" value="ATP/GTP-BINDING PROTEIN-RELATED"/>
    <property type="match status" value="1"/>
</dbReference>